<sequence>MGLLDAALGMLSGNNATDPKMAVMQAAIGLLSNHEGGASAGVQELMSTLQNAGLSEHVASWIGEGQNLPVSGEQIQQALEPSGVLQQLAETAGLSHEEVASHLAAMLPGVIEKFSQNDGQIGGLGNIAGMLSQFMSSK</sequence>
<dbReference type="InterPro" id="IPR027405">
    <property type="entry name" value="YidB-like"/>
</dbReference>
<dbReference type="Proteomes" id="UP000237839">
    <property type="component" value="Unassembled WGS sequence"/>
</dbReference>
<protein>
    <recommendedName>
        <fullName evidence="3">DUF937 domain-containing protein</fullName>
    </recommendedName>
</protein>
<dbReference type="InterPro" id="IPR045372">
    <property type="entry name" value="YidB"/>
</dbReference>
<dbReference type="AlphaFoldDB" id="A0A2S9H4F1"/>
<name>A0A2S9H4F1_9BURK</name>
<evidence type="ECO:0000313" key="1">
    <source>
        <dbReference type="EMBL" id="PRC94862.1"/>
    </source>
</evidence>
<dbReference type="Gene3D" id="1.10.10.690">
    <property type="entry name" value="YidB-like"/>
    <property type="match status" value="1"/>
</dbReference>
<evidence type="ECO:0008006" key="3">
    <source>
        <dbReference type="Google" id="ProtNLM"/>
    </source>
</evidence>
<dbReference type="Pfam" id="PF20159">
    <property type="entry name" value="YidB"/>
    <property type="match status" value="1"/>
</dbReference>
<evidence type="ECO:0000313" key="2">
    <source>
        <dbReference type="Proteomes" id="UP000237839"/>
    </source>
</evidence>
<reference evidence="1 2" key="1">
    <citation type="submission" date="2018-02" db="EMBL/GenBank/DDBJ databases">
        <title>Solimicrobium silvestre gen. nov., sp. nov., isolated from alpine forest soil.</title>
        <authorList>
            <person name="Margesin R."/>
            <person name="Albuquerque L."/>
            <person name="Zhang D.-C."/>
            <person name="Froufe H.J.C."/>
            <person name="Severino R."/>
            <person name="Roxo I."/>
            <person name="Egas C."/>
            <person name="Da Costa M.S."/>
        </authorList>
    </citation>
    <scope>NUCLEOTIDE SEQUENCE [LARGE SCALE GENOMIC DNA]</scope>
    <source>
        <strain evidence="1 2">S20-91</strain>
    </source>
</reference>
<comment type="caution">
    <text evidence="1">The sequence shown here is derived from an EMBL/GenBank/DDBJ whole genome shotgun (WGS) entry which is preliminary data.</text>
</comment>
<keyword evidence="2" id="KW-1185">Reference proteome</keyword>
<organism evidence="1 2">
    <name type="scientific">Solimicrobium silvestre</name>
    <dbReference type="NCBI Taxonomy" id="2099400"/>
    <lineage>
        <taxon>Bacteria</taxon>
        <taxon>Pseudomonadati</taxon>
        <taxon>Pseudomonadota</taxon>
        <taxon>Betaproteobacteria</taxon>
        <taxon>Burkholderiales</taxon>
        <taxon>Oxalobacteraceae</taxon>
        <taxon>Solimicrobium</taxon>
    </lineage>
</organism>
<dbReference type="SUPFAM" id="SSF140804">
    <property type="entry name" value="YidB-like"/>
    <property type="match status" value="1"/>
</dbReference>
<gene>
    <name evidence="1" type="ORF">S2091_0057</name>
</gene>
<accession>A0A2S9H4F1</accession>
<proteinExistence type="predicted"/>
<dbReference type="EMBL" id="PUGF01000001">
    <property type="protein sequence ID" value="PRC94862.1"/>
    <property type="molecule type" value="Genomic_DNA"/>
</dbReference>